<comment type="subcellular location">
    <subcellularLocation>
        <location evidence="1">Cell envelope</location>
    </subcellularLocation>
</comment>
<comment type="similarity">
    <text evidence="2">Belongs to the bacterial solute-binding protein 7 family.</text>
</comment>
<evidence type="ECO:0000256" key="1">
    <source>
        <dbReference type="ARBA" id="ARBA00004196"/>
    </source>
</evidence>
<dbReference type="Gene3D" id="3.40.190.170">
    <property type="entry name" value="Bacterial extracellular solute-binding protein, family 7"/>
    <property type="match status" value="1"/>
</dbReference>
<dbReference type="KEGG" id="obj:EIO64_11490"/>
<dbReference type="AlphaFoldDB" id="A0A856I0W2"/>
<dbReference type="CDD" id="cd13603">
    <property type="entry name" value="PBP2_TRAP_Siap_TeaA_like"/>
    <property type="match status" value="1"/>
</dbReference>
<dbReference type="GO" id="GO:0055085">
    <property type="term" value="P:transmembrane transport"/>
    <property type="evidence" value="ECO:0007669"/>
    <property type="project" value="InterPro"/>
</dbReference>
<dbReference type="EMBL" id="CP034413">
    <property type="protein sequence ID" value="QCI59766.2"/>
    <property type="molecule type" value="Genomic_DNA"/>
</dbReference>
<keyword evidence="3" id="KW-0813">Transport</keyword>
<reference evidence="7" key="1">
    <citation type="submission" date="2018-12" db="EMBL/GenBank/DDBJ databases">
        <title>Dusodibacter welbiota gen. nov., sp. nov., isolated from human faeces and emended description of the Oscillibacter genus.</title>
        <authorList>
            <person name="Le Roy T."/>
            <person name="Van der Smissen P."/>
            <person name="Delzenne N."/>
            <person name="Muccioli G."/>
            <person name="Collet J.F."/>
            <person name="Cani P.D."/>
        </authorList>
    </citation>
    <scope>NUCLEOTIDE SEQUENCE [LARGE SCALE GENOMIC DNA]</scope>
    <source>
        <strain evidence="7">J115</strain>
    </source>
</reference>
<dbReference type="InterPro" id="IPR018389">
    <property type="entry name" value="DctP_fam"/>
</dbReference>
<protein>
    <submittedName>
        <fullName evidence="6">TRAP transporter substrate-binding protein</fullName>
    </submittedName>
</protein>
<dbReference type="Pfam" id="PF03480">
    <property type="entry name" value="DctP"/>
    <property type="match status" value="1"/>
</dbReference>
<keyword evidence="7" id="KW-1185">Reference proteome</keyword>
<name>A0A856I0W2_9FIRM</name>
<dbReference type="InterPro" id="IPR004682">
    <property type="entry name" value="TRAP_DctP"/>
</dbReference>
<organism evidence="6 7">
    <name type="scientific">Dysosmobacter welbionis</name>
    <dbReference type="NCBI Taxonomy" id="2093857"/>
    <lineage>
        <taxon>Bacteria</taxon>
        <taxon>Bacillati</taxon>
        <taxon>Bacillota</taxon>
        <taxon>Clostridia</taxon>
        <taxon>Eubacteriales</taxon>
        <taxon>Oscillospiraceae</taxon>
        <taxon>Dysosmobacter</taxon>
    </lineage>
</organism>
<evidence type="ECO:0000256" key="3">
    <source>
        <dbReference type="ARBA" id="ARBA00022448"/>
    </source>
</evidence>
<gene>
    <name evidence="6" type="ORF">EIO64_11490</name>
</gene>
<evidence type="ECO:0000313" key="7">
    <source>
        <dbReference type="Proteomes" id="UP000298642"/>
    </source>
</evidence>
<evidence type="ECO:0000256" key="4">
    <source>
        <dbReference type="ARBA" id="ARBA00022729"/>
    </source>
</evidence>
<dbReference type="InterPro" id="IPR038404">
    <property type="entry name" value="TRAP_DctP_sf"/>
</dbReference>
<accession>A0A856I0W2</accession>
<feature type="signal peptide" evidence="5">
    <location>
        <begin position="1"/>
        <end position="19"/>
    </location>
</feature>
<evidence type="ECO:0000256" key="2">
    <source>
        <dbReference type="ARBA" id="ARBA00009023"/>
    </source>
</evidence>
<sequence length="338" mass="36490">MKKTLAMVLALVMMFTLLTGCGGGGGDSGGDGTGAEYTWRMALNGSAPGELGYDMATFFKEKVEELTSGRVSIEFYGGNSLGSTTEVLEGMAAGVADITCESVGTLAPFTNLANIDIMPYIYNGYDHFQAVWGGELGQEILDTVGNDSGFKLMGAGYRGARIVTATKEMKTVEDFAGFKLRSPNLEGYIKVWEWMGSAPTPLAMGETYTALQQGTVDGQENSILDSQSYSFQEVCPYWILTNHVYSANTIIMDKAYFESLPEDIQSALEEAAVYAGEQIGQEVLEREDAAKEELTAEGVTFVDVDNAAFTEHFSGYAEANFPDLADWCNQIRALAPNA</sequence>
<proteinExistence type="inferred from homology"/>
<dbReference type="GO" id="GO:0030288">
    <property type="term" value="C:outer membrane-bounded periplasmic space"/>
    <property type="evidence" value="ECO:0007669"/>
    <property type="project" value="InterPro"/>
</dbReference>
<feature type="chain" id="PRO_5038732816" evidence="5">
    <location>
        <begin position="20"/>
        <end position="338"/>
    </location>
</feature>
<dbReference type="NCBIfam" id="TIGR00787">
    <property type="entry name" value="dctP"/>
    <property type="match status" value="1"/>
</dbReference>
<evidence type="ECO:0000256" key="5">
    <source>
        <dbReference type="SAM" id="SignalP"/>
    </source>
</evidence>
<dbReference type="RefSeq" id="WP_036629491.1">
    <property type="nucleotide sequence ID" value="NZ_CAUWCU010000018.1"/>
</dbReference>
<dbReference type="PROSITE" id="PS51257">
    <property type="entry name" value="PROKAR_LIPOPROTEIN"/>
    <property type="match status" value="1"/>
</dbReference>
<dbReference type="NCBIfam" id="NF037995">
    <property type="entry name" value="TRAP_S1"/>
    <property type="match status" value="1"/>
</dbReference>
<evidence type="ECO:0000313" key="6">
    <source>
        <dbReference type="EMBL" id="QCI59766.2"/>
    </source>
</evidence>
<dbReference type="PANTHER" id="PTHR33376:SF4">
    <property type="entry name" value="SIALIC ACID-BINDING PERIPLASMIC PROTEIN SIAP"/>
    <property type="match status" value="1"/>
</dbReference>
<dbReference type="PANTHER" id="PTHR33376">
    <property type="match status" value="1"/>
</dbReference>
<keyword evidence="4 5" id="KW-0732">Signal</keyword>
<dbReference type="Proteomes" id="UP000298642">
    <property type="component" value="Chromosome"/>
</dbReference>